<feature type="transmembrane region" description="Helical" evidence="1">
    <location>
        <begin position="6"/>
        <end position="27"/>
    </location>
</feature>
<evidence type="ECO:0000256" key="1">
    <source>
        <dbReference type="SAM" id="Phobius"/>
    </source>
</evidence>
<evidence type="ECO:0000313" key="2">
    <source>
        <dbReference type="EMBL" id="CAJ1501081.1"/>
    </source>
</evidence>
<sequence>MARFDWVRQVVPAVVAVAALAIVGTVLNRKRTLADLTVAQIEDSITALDPVTRAAVVARLGADTAEQVKSRLHD</sequence>
<proteinExistence type="predicted"/>
<protein>
    <submittedName>
        <fullName evidence="2">Uncharacterized protein</fullName>
    </submittedName>
</protein>
<evidence type="ECO:0000313" key="3">
    <source>
        <dbReference type="Proteomes" id="UP001190336"/>
    </source>
</evidence>
<dbReference type="Proteomes" id="UP001190336">
    <property type="component" value="Chromosome"/>
</dbReference>
<dbReference type="EMBL" id="OY726394">
    <property type="protein sequence ID" value="CAJ1501081.1"/>
    <property type="molecule type" value="Genomic_DNA"/>
</dbReference>
<keyword evidence="1" id="KW-1133">Transmembrane helix</keyword>
<organism evidence="2 3">
    <name type="scientific">[Mycobacterium] kokjensenii</name>
    <dbReference type="NCBI Taxonomy" id="3064287"/>
    <lineage>
        <taxon>Bacteria</taxon>
        <taxon>Bacillati</taxon>
        <taxon>Actinomycetota</taxon>
        <taxon>Actinomycetes</taxon>
        <taxon>Mycobacteriales</taxon>
        <taxon>Mycobacteriaceae</taxon>
        <taxon>Mycolicibacter</taxon>
    </lineage>
</organism>
<keyword evidence="1" id="KW-0472">Membrane</keyword>
<reference evidence="2 3" key="1">
    <citation type="submission" date="2023-08" db="EMBL/GenBank/DDBJ databases">
        <authorList>
            <person name="Folkvardsen B D."/>
            <person name="Norman A."/>
        </authorList>
    </citation>
    <scope>NUCLEOTIDE SEQUENCE [LARGE SCALE GENOMIC DNA]</scope>
    <source>
        <strain evidence="2 3">Mu0083</strain>
    </source>
</reference>
<name>A0ABN9N637_9MYCO</name>
<accession>A0ABN9N637</accession>
<keyword evidence="3" id="KW-1185">Reference proteome</keyword>
<keyword evidence="1" id="KW-0812">Transmembrane</keyword>
<dbReference type="RefSeq" id="WP_308473352.1">
    <property type="nucleotide sequence ID" value="NZ_OY726394.1"/>
</dbReference>
<gene>
    <name evidence="2" type="ORF">MU0083_002592</name>
</gene>